<name>A0A7Y1MRT1_9PSED</name>
<organism evidence="3 4">
    <name type="scientific">Pseudomonas gessardii</name>
    <dbReference type="NCBI Taxonomy" id="78544"/>
    <lineage>
        <taxon>Bacteria</taxon>
        <taxon>Pseudomonadati</taxon>
        <taxon>Pseudomonadota</taxon>
        <taxon>Gammaproteobacteria</taxon>
        <taxon>Pseudomonadales</taxon>
        <taxon>Pseudomonadaceae</taxon>
        <taxon>Pseudomonas</taxon>
    </lineage>
</organism>
<dbReference type="Proteomes" id="UP000542111">
    <property type="component" value="Unassembled WGS sequence"/>
</dbReference>
<dbReference type="InterPro" id="IPR021329">
    <property type="entry name" value="DUF2938"/>
</dbReference>
<feature type="transmembrane region" description="Helical" evidence="1">
    <location>
        <begin position="6"/>
        <end position="26"/>
    </location>
</feature>
<keyword evidence="1" id="KW-0472">Membrane</keyword>
<feature type="transmembrane region" description="Helical" evidence="1">
    <location>
        <begin position="104"/>
        <end position="130"/>
    </location>
</feature>
<evidence type="ECO:0000313" key="4">
    <source>
        <dbReference type="Proteomes" id="UP000542111"/>
    </source>
</evidence>
<keyword evidence="5" id="KW-1185">Reference proteome</keyword>
<proteinExistence type="predicted"/>
<evidence type="ECO:0000313" key="2">
    <source>
        <dbReference type="EMBL" id="MCF5107925.1"/>
    </source>
</evidence>
<sequence>METTESVLRMVLVGLGATLIMDLSALMQARVFGLASLDYRLVGRWLGHMPKGQFRHASIVAAPRIWNESLMGWVFHYLTGGVFALVLLGFQGPGWLCNPALMPALLTGLISVLAPFCIMQPAFGFGFAAAKTPAPNRARRRSLIAHLTFGVGLFVAGWLLIQLFPAPVCLGQG</sequence>
<feature type="transmembrane region" description="Helical" evidence="1">
    <location>
        <begin position="74"/>
        <end position="92"/>
    </location>
</feature>
<protein>
    <submittedName>
        <fullName evidence="3">DUF2938 domain-containing protein</fullName>
    </submittedName>
    <submittedName>
        <fullName evidence="2">DUF2938 family protein</fullName>
    </submittedName>
</protein>
<evidence type="ECO:0000313" key="5">
    <source>
        <dbReference type="Proteomes" id="UP000814003"/>
    </source>
</evidence>
<comment type="caution">
    <text evidence="3">The sequence shown here is derived from an EMBL/GenBank/DDBJ whole genome shotgun (WGS) entry which is preliminary data.</text>
</comment>
<feature type="transmembrane region" description="Helical" evidence="1">
    <location>
        <begin position="142"/>
        <end position="161"/>
    </location>
</feature>
<dbReference type="OrthoDB" id="9812539at2"/>
<keyword evidence="1" id="KW-0812">Transmembrane</keyword>
<keyword evidence="1" id="KW-1133">Transmembrane helix</keyword>
<dbReference type="RefSeq" id="WP_076963838.1">
    <property type="nucleotide sequence ID" value="NZ_CBCRYT010000024.1"/>
</dbReference>
<dbReference type="Proteomes" id="UP000814003">
    <property type="component" value="Unassembled WGS sequence"/>
</dbReference>
<dbReference type="EMBL" id="WKED01000021">
    <property type="protein sequence ID" value="MCF5107925.1"/>
    <property type="molecule type" value="Genomic_DNA"/>
</dbReference>
<evidence type="ECO:0000313" key="3">
    <source>
        <dbReference type="EMBL" id="NNA97091.1"/>
    </source>
</evidence>
<dbReference type="EMBL" id="JAAQYP010000030">
    <property type="protein sequence ID" value="NNA97091.1"/>
    <property type="molecule type" value="Genomic_DNA"/>
</dbReference>
<evidence type="ECO:0000256" key="1">
    <source>
        <dbReference type="SAM" id="Phobius"/>
    </source>
</evidence>
<dbReference type="AlphaFoldDB" id="A0A7Y1MRT1"/>
<dbReference type="GeneID" id="70099485"/>
<reference evidence="3 4" key="2">
    <citation type="journal article" date="2020" name="Front. Microbiol.">
        <title>Genetic Organization of the aprX-lipA2 Operon Affects the Proteolytic Potential of Pseudomonas Species in Milk.</title>
        <authorList>
            <person name="Maier C."/>
            <person name="Huptas C."/>
            <person name="von Neubeck M."/>
            <person name="Scherer S."/>
            <person name="Wenning M."/>
            <person name="Lucking G."/>
        </authorList>
    </citation>
    <scope>NUCLEOTIDE SEQUENCE [LARGE SCALE GENOMIC DNA]</scope>
    <source>
        <strain evidence="3 4">G4779</strain>
    </source>
</reference>
<gene>
    <name evidence="2" type="ORF">GIW56_13860</name>
    <name evidence="3" type="ORF">HBO33_18125</name>
</gene>
<accession>A0A7Y1MRT1</accession>
<dbReference type="Pfam" id="PF11158">
    <property type="entry name" value="DUF2938"/>
    <property type="match status" value="1"/>
</dbReference>
<reference evidence="2 5" key="1">
    <citation type="submission" date="2019-11" db="EMBL/GenBank/DDBJ databases">
        <title>Epiphytic Pseudomonas syringae from cherry orchards.</title>
        <authorList>
            <person name="Hulin M.T."/>
        </authorList>
    </citation>
    <scope>NUCLEOTIDE SEQUENCE [LARGE SCALE GENOMIC DNA]</scope>
    <source>
        <strain evidence="2 5">PA-6-5B</strain>
    </source>
</reference>